<name>A0ABS4DZP8_9HYPH</name>
<accession>A0ABS4DZP8</accession>
<keyword evidence="2" id="KW-1185">Reference proteome</keyword>
<evidence type="ECO:0000313" key="2">
    <source>
        <dbReference type="Proteomes" id="UP000759443"/>
    </source>
</evidence>
<comment type="caution">
    <text evidence="1">The sequence shown here is derived from an EMBL/GenBank/DDBJ whole genome shotgun (WGS) entry which is preliminary data.</text>
</comment>
<organism evidence="1 2">
    <name type="scientific">Rhizobium halophytocola</name>
    <dbReference type="NCBI Taxonomy" id="735519"/>
    <lineage>
        <taxon>Bacteria</taxon>
        <taxon>Pseudomonadati</taxon>
        <taxon>Pseudomonadota</taxon>
        <taxon>Alphaproteobacteria</taxon>
        <taxon>Hyphomicrobiales</taxon>
        <taxon>Rhizobiaceae</taxon>
        <taxon>Rhizobium/Agrobacterium group</taxon>
        <taxon>Rhizobium</taxon>
    </lineage>
</organism>
<reference evidence="1 2" key="1">
    <citation type="submission" date="2021-03" db="EMBL/GenBank/DDBJ databases">
        <title>Genomic Encyclopedia of Type Strains, Phase IV (KMG-IV): sequencing the most valuable type-strain genomes for metagenomic binning, comparative biology and taxonomic classification.</title>
        <authorList>
            <person name="Goeker M."/>
        </authorList>
    </citation>
    <scope>NUCLEOTIDE SEQUENCE [LARGE SCALE GENOMIC DNA]</scope>
    <source>
        <strain evidence="1 2">DSM 21600</strain>
    </source>
</reference>
<gene>
    <name evidence="1" type="ORF">J2Z17_002603</name>
</gene>
<sequence>MNDLKIYCLKPKAAPDDPRWDNSPPQGELFVRALSTGDARIVAEEAENDFPATNGKPAEGVSTANASAFRDDKLYSVLLDESGRFDSEGPRSVIYGHVDRNVLKTDPLHHS</sequence>
<dbReference type="RefSeq" id="WP_245224074.1">
    <property type="nucleotide sequence ID" value="NZ_JAGGJU010000006.1"/>
</dbReference>
<proteinExistence type="predicted"/>
<protein>
    <submittedName>
        <fullName evidence="1">Uncharacterized protein</fullName>
    </submittedName>
</protein>
<dbReference type="EMBL" id="JAGGJU010000006">
    <property type="protein sequence ID" value="MBP1851160.1"/>
    <property type="molecule type" value="Genomic_DNA"/>
</dbReference>
<evidence type="ECO:0000313" key="1">
    <source>
        <dbReference type="EMBL" id="MBP1851160.1"/>
    </source>
</evidence>
<dbReference type="Proteomes" id="UP000759443">
    <property type="component" value="Unassembled WGS sequence"/>
</dbReference>